<dbReference type="PROSITE" id="PS51257">
    <property type="entry name" value="PROKAR_LIPOPROTEIN"/>
    <property type="match status" value="1"/>
</dbReference>
<organism evidence="1 2">
    <name type="scientific">Haloarcula pellucida</name>
    <dbReference type="NCBI Taxonomy" id="1427151"/>
    <lineage>
        <taxon>Archaea</taxon>
        <taxon>Methanobacteriati</taxon>
        <taxon>Methanobacteriota</taxon>
        <taxon>Stenosarchaea group</taxon>
        <taxon>Halobacteria</taxon>
        <taxon>Halobacteriales</taxon>
        <taxon>Haloarculaceae</taxon>
        <taxon>Haloarcula</taxon>
    </lineage>
</organism>
<sequence>MKRREFLQVFSASTFAASGCLSRPNNERGEIYEKSVTIEERGCGEKEHSGVIKWNNNSGIATIDATWGAAEKCGPLGIGTSSYPMNDGYNYLLDIYPSDQHNCNTCTKYFEYSASVEFRDKPSKIKLVHSNPEIIGLVTSIEITESGKVVTYTDTPKRTDSSAEAAGVSNLLSG</sequence>
<dbReference type="Proteomes" id="UP000605784">
    <property type="component" value="Unassembled WGS sequence"/>
</dbReference>
<evidence type="ECO:0000313" key="2">
    <source>
        <dbReference type="Proteomes" id="UP000605784"/>
    </source>
</evidence>
<evidence type="ECO:0000313" key="1">
    <source>
        <dbReference type="EMBL" id="GGN88187.1"/>
    </source>
</evidence>
<accession>A0A830GJF1</accession>
<comment type="caution">
    <text evidence="1">The sequence shown here is derived from an EMBL/GenBank/DDBJ whole genome shotgun (WGS) entry which is preliminary data.</text>
</comment>
<protein>
    <submittedName>
        <fullName evidence="1">Uncharacterized protein</fullName>
    </submittedName>
</protein>
<dbReference type="EMBL" id="BMOU01000001">
    <property type="protein sequence ID" value="GGN88187.1"/>
    <property type="molecule type" value="Genomic_DNA"/>
</dbReference>
<reference evidence="1" key="2">
    <citation type="submission" date="2020-09" db="EMBL/GenBank/DDBJ databases">
        <authorList>
            <person name="Sun Q."/>
            <person name="Ohkuma M."/>
        </authorList>
    </citation>
    <scope>NUCLEOTIDE SEQUENCE</scope>
    <source>
        <strain evidence="1">JCM 17820</strain>
    </source>
</reference>
<dbReference type="RefSeq" id="WP_188994687.1">
    <property type="nucleotide sequence ID" value="NZ_BMOU01000001.1"/>
</dbReference>
<gene>
    <name evidence="1" type="ORF">GCM10009030_07640</name>
</gene>
<reference evidence="1" key="1">
    <citation type="journal article" date="2014" name="Int. J. Syst. Evol. Microbiol.">
        <title>Complete genome sequence of Corynebacterium casei LMG S-19264T (=DSM 44701T), isolated from a smear-ripened cheese.</title>
        <authorList>
            <consortium name="US DOE Joint Genome Institute (JGI-PGF)"/>
            <person name="Walter F."/>
            <person name="Albersmeier A."/>
            <person name="Kalinowski J."/>
            <person name="Ruckert C."/>
        </authorList>
    </citation>
    <scope>NUCLEOTIDE SEQUENCE</scope>
    <source>
        <strain evidence="1">JCM 17820</strain>
    </source>
</reference>
<name>A0A830GJF1_9EURY</name>
<proteinExistence type="predicted"/>
<dbReference type="AlphaFoldDB" id="A0A830GJF1"/>
<keyword evidence="2" id="KW-1185">Reference proteome</keyword>